<accession>A0A2S6GP05</accession>
<dbReference type="Proteomes" id="UP000238071">
    <property type="component" value="Unassembled WGS sequence"/>
</dbReference>
<dbReference type="PANTHER" id="PTHR42741:SF3">
    <property type="entry name" value="NITROREDUCTASE FAMILY PROTEIN"/>
    <property type="match status" value="1"/>
</dbReference>
<dbReference type="CDD" id="cd02142">
    <property type="entry name" value="McbC_SagB-like_oxidoreductase"/>
    <property type="match status" value="2"/>
</dbReference>
<dbReference type="InterPro" id="IPR029479">
    <property type="entry name" value="Nitroreductase"/>
</dbReference>
<gene>
    <name evidence="3" type="ORF">B0F88_11558</name>
</gene>
<evidence type="ECO:0000313" key="4">
    <source>
        <dbReference type="Proteomes" id="UP000238071"/>
    </source>
</evidence>
<feature type="domain" description="Nitroreductase" evidence="2">
    <location>
        <begin position="348"/>
        <end position="543"/>
    </location>
</feature>
<name>A0A2S6GP05_9GAMM</name>
<dbReference type="Pfam" id="PF00881">
    <property type="entry name" value="Nitroreductase"/>
    <property type="match status" value="2"/>
</dbReference>
<dbReference type="RefSeq" id="WP_104424945.1">
    <property type="nucleotide sequence ID" value="NZ_PTIY01000015.1"/>
</dbReference>
<dbReference type="AlphaFoldDB" id="A0A2S6GP05"/>
<feature type="domain" description="Nitroreductase" evidence="2">
    <location>
        <begin position="101"/>
        <end position="219"/>
    </location>
</feature>
<dbReference type="PANTHER" id="PTHR42741">
    <property type="entry name" value="NITROREDUCTASE FAMILY PROTEIN"/>
    <property type="match status" value="1"/>
</dbReference>
<protein>
    <submittedName>
        <fullName evidence="3">SagB-type dehydrogenase family enzyme</fullName>
    </submittedName>
</protein>
<dbReference type="GO" id="GO:0016491">
    <property type="term" value="F:oxidoreductase activity"/>
    <property type="evidence" value="ECO:0007669"/>
    <property type="project" value="InterPro"/>
</dbReference>
<dbReference type="EMBL" id="PTIY01000015">
    <property type="protein sequence ID" value="PPK66968.1"/>
    <property type="molecule type" value="Genomic_DNA"/>
</dbReference>
<organism evidence="3 4">
    <name type="scientific">Methylobacter tundripaludum</name>
    <dbReference type="NCBI Taxonomy" id="173365"/>
    <lineage>
        <taxon>Bacteria</taxon>
        <taxon>Pseudomonadati</taxon>
        <taxon>Pseudomonadota</taxon>
        <taxon>Gammaproteobacteria</taxon>
        <taxon>Methylococcales</taxon>
        <taxon>Methylococcaceae</taxon>
        <taxon>Methylobacter</taxon>
    </lineage>
</organism>
<dbReference type="OrthoDB" id="9801593at2"/>
<proteinExistence type="predicted"/>
<dbReference type="Gene3D" id="3.40.109.10">
    <property type="entry name" value="NADH Oxidase"/>
    <property type="match status" value="2"/>
</dbReference>
<dbReference type="InterPro" id="IPR000415">
    <property type="entry name" value="Nitroreductase-like"/>
</dbReference>
<reference evidence="3 4" key="1">
    <citation type="submission" date="2018-02" db="EMBL/GenBank/DDBJ databases">
        <title>Subsurface microbial communities from deep shales in Ohio and West Virginia, USA.</title>
        <authorList>
            <person name="Wrighton K."/>
        </authorList>
    </citation>
    <scope>NUCLEOTIDE SEQUENCE [LARGE SCALE GENOMIC DNA]</scope>
    <source>
        <strain evidence="3 4">OWC-G53F</strain>
    </source>
</reference>
<evidence type="ECO:0000256" key="1">
    <source>
        <dbReference type="SAM" id="MobiDB-lite"/>
    </source>
</evidence>
<keyword evidence="4" id="KW-1185">Reference proteome</keyword>
<feature type="region of interest" description="Disordered" evidence="1">
    <location>
        <begin position="283"/>
        <end position="317"/>
    </location>
</feature>
<evidence type="ECO:0000313" key="3">
    <source>
        <dbReference type="EMBL" id="PPK66968.1"/>
    </source>
</evidence>
<comment type="caution">
    <text evidence="3">The sequence shown here is derived from an EMBL/GenBank/DDBJ whole genome shotgun (WGS) entry which is preliminary data.</text>
</comment>
<dbReference type="SUPFAM" id="SSF55469">
    <property type="entry name" value="FMN-dependent nitroreductase-like"/>
    <property type="match status" value="2"/>
</dbReference>
<evidence type="ECO:0000259" key="2">
    <source>
        <dbReference type="Pfam" id="PF00881"/>
    </source>
</evidence>
<sequence>MNKQTETVLNYHNRTKHSLERYARGPESIDWEDQPDQFRRFSGCEIVTLPLPGTGLEPLFADLDTPETIPAKPLNLSNAGLLLELAFGLSAWKQFGPSRWALRCNPSSGNLHPTEAYLISAGNTFIKSGVYHYVSHDHSLEQRCRFSDNSLDSGMLIGLSSIHWREAWKYGERAFRYCQHDIGHALGALQYAATALGWSVELQAEWPDGDIAKLLGLDRDDFKKQEHESPDMICRIHTHADSKPLDAKALLEAAVSGDWFGKADSLRAYHMYKWPVIDEVSAAASKPRTEEPDWQTTRRPPRMAAETAPGSPRHFLHPWRSEVSQPVGNRCDQPLIKSSCTKTATQIIRQRRSAQQFDGKMPPMPQTDFYRMLAAVMPTTAAFELWRWPPKIHLFIFVHRVEGLVPGIYALPRHNDALEPLQAATLADFDWRKISDALAFYHLYSGDCRQIAKTLSCHQPIASDSAFSMGMIAEFGEVIEAEPWLYRRLFWECGLIGQTLYLEAEAASLRGTGIGCYFDDSMHELLGIKNDEFQSLYHFTVGKPLEDKRLETLPAYGHLGDVV</sequence>